<feature type="domain" description="ABC transporter" evidence="8">
    <location>
        <begin position="2"/>
        <end position="241"/>
    </location>
</feature>
<dbReference type="PROSITE" id="PS00211">
    <property type="entry name" value="ABC_TRANSPORTER_1"/>
    <property type="match status" value="1"/>
</dbReference>
<accession>A0ABW6B449</accession>
<dbReference type="InterPro" id="IPR041701">
    <property type="entry name" value="MetN_ABC"/>
</dbReference>
<dbReference type="GO" id="GO:0005524">
    <property type="term" value="F:ATP binding"/>
    <property type="evidence" value="ECO:0007669"/>
    <property type="project" value="UniProtKB-KW"/>
</dbReference>
<keyword evidence="4 9" id="KW-0067">ATP-binding</keyword>
<keyword evidence="3" id="KW-0547">Nucleotide-binding</keyword>
<evidence type="ECO:0000256" key="7">
    <source>
        <dbReference type="ARBA" id="ARBA00023136"/>
    </source>
</evidence>
<sequence length="344" mass="38014">MIELKDISKVFRKKNIDIKALTEVNLKIPEGRIYGIIGSSGAGKSTLIRCINLLERPTQGQVLINDVDLMTLSPGKLIDVRRKIGMIFQHFNLLSSRTVFENIAFPLELIGTSKDHIQLKVKELLDLVGLESKSDDYPASLSGGQKQRVAIARALASDPAVLLCDEATSALDPATTRSILNLLKDINKRLNITIVLITHEMDVVKAICDDVAVLSEGRVIERGSVREIFSNAKTDLTQQFINSSLHVDIAHEYLNRLVQVSEDNGKDLLLKVRFNGASTDQPLLSSIVKLFGIDYEVLNAKMDTLGDMQVGVMLLKISGSIDAITNVINYFKDKKLEVEVIGYV</sequence>
<keyword evidence="7" id="KW-0472">Membrane</keyword>
<dbReference type="RefSeq" id="WP_377610894.1">
    <property type="nucleotide sequence ID" value="NZ_JBHUPA010000007.1"/>
</dbReference>
<evidence type="ECO:0000313" key="9">
    <source>
        <dbReference type="EMBL" id="MFD2962650.1"/>
    </source>
</evidence>
<dbReference type="InterPro" id="IPR018449">
    <property type="entry name" value="NIL_domain"/>
</dbReference>
<dbReference type="CDD" id="cd03258">
    <property type="entry name" value="ABC_MetN_methionine_transporter"/>
    <property type="match status" value="1"/>
</dbReference>
<dbReference type="PROSITE" id="PS50893">
    <property type="entry name" value="ABC_TRANSPORTER_2"/>
    <property type="match status" value="1"/>
</dbReference>
<evidence type="ECO:0000256" key="2">
    <source>
        <dbReference type="ARBA" id="ARBA00022475"/>
    </source>
</evidence>
<dbReference type="Pfam" id="PF09383">
    <property type="entry name" value="NIL"/>
    <property type="match status" value="1"/>
</dbReference>
<gene>
    <name evidence="9" type="ORF">ACFS6J_12690</name>
</gene>
<proteinExistence type="predicted"/>
<protein>
    <submittedName>
        <fullName evidence="9">Methionine ABC transporter ATP-binding protein</fullName>
    </submittedName>
</protein>
<dbReference type="InterPro" id="IPR045865">
    <property type="entry name" value="ACT-like_dom_sf"/>
</dbReference>
<dbReference type="Gene3D" id="3.40.50.300">
    <property type="entry name" value="P-loop containing nucleotide triphosphate hydrolases"/>
    <property type="match status" value="1"/>
</dbReference>
<dbReference type="Proteomes" id="UP001597560">
    <property type="component" value="Unassembled WGS sequence"/>
</dbReference>
<keyword evidence="2" id="KW-1003">Cell membrane</keyword>
<dbReference type="InterPro" id="IPR003593">
    <property type="entry name" value="AAA+_ATPase"/>
</dbReference>
<dbReference type="SUPFAM" id="SSF52540">
    <property type="entry name" value="P-loop containing nucleoside triphosphate hydrolases"/>
    <property type="match status" value="1"/>
</dbReference>
<keyword evidence="10" id="KW-1185">Reference proteome</keyword>
<dbReference type="SUPFAM" id="SSF55021">
    <property type="entry name" value="ACT-like"/>
    <property type="match status" value="1"/>
</dbReference>
<dbReference type="SMART" id="SM00382">
    <property type="entry name" value="AAA"/>
    <property type="match status" value="1"/>
</dbReference>
<organism evidence="9 10">
    <name type="scientific">Olivibacter jilunii</name>
    <dbReference type="NCBI Taxonomy" id="985016"/>
    <lineage>
        <taxon>Bacteria</taxon>
        <taxon>Pseudomonadati</taxon>
        <taxon>Bacteroidota</taxon>
        <taxon>Sphingobacteriia</taxon>
        <taxon>Sphingobacteriales</taxon>
        <taxon>Sphingobacteriaceae</taxon>
        <taxon>Olivibacter</taxon>
    </lineage>
</organism>
<name>A0ABW6B449_9SPHI</name>
<keyword evidence="5" id="KW-1278">Translocase</keyword>
<dbReference type="InterPro" id="IPR050086">
    <property type="entry name" value="MetN_ABC_transporter-like"/>
</dbReference>
<dbReference type="Gene3D" id="3.30.70.260">
    <property type="match status" value="1"/>
</dbReference>
<dbReference type="InterPro" id="IPR003439">
    <property type="entry name" value="ABC_transporter-like_ATP-bd"/>
</dbReference>
<evidence type="ECO:0000259" key="8">
    <source>
        <dbReference type="PROSITE" id="PS50893"/>
    </source>
</evidence>
<dbReference type="InterPro" id="IPR017871">
    <property type="entry name" value="ABC_transporter-like_CS"/>
</dbReference>
<dbReference type="PANTHER" id="PTHR43166">
    <property type="entry name" value="AMINO ACID IMPORT ATP-BINDING PROTEIN"/>
    <property type="match status" value="1"/>
</dbReference>
<evidence type="ECO:0000256" key="4">
    <source>
        <dbReference type="ARBA" id="ARBA00022840"/>
    </source>
</evidence>
<dbReference type="EMBL" id="JBHUPA010000007">
    <property type="protein sequence ID" value="MFD2962650.1"/>
    <property type="molecule type" value="Genomic_DNA"/>
</dbReference>
<reference evidence="10" key="1">
    <citation type="journal article" date="2019" name="Int. J. Syst. Evol. Microbiol.">
        <title>The Global Catalogue of Microorganisms (GCM) 10K type strain sequencing project: providing services to taxonomists for standard genome sequencing and annotation.</title>
        <authorList>
            <consortium name="The Broad Institute Genomics Platform"/>
            <consortium name="The Broad Institute Genome Sequencing Center for Infectious Disease"/>
            <person name="Wu L."/>
            <person name="Ma J."/>
        </authorList>
    </citation>
    <scope>NUCLEOTIDE SEQUENCE [LARGE SCALE GENOMIC DNA]</scope>
    <source>
        <strain evidence="10">KCTC 23098</strain>
    </source>
</reference>
<dbReference type="InterPro" id="IPR027417">
    <property type="entry name" value="P-loop_NTPase"/>
</dbReference>
<dbReference type="PANTHER" id="PTHR43166:SF30">
    <property type="entry name" value="METHIONINE IMPORT ATP-BINDING PROTEIN METN"/>
    <property type="match status" value="1"/>
</dbReference>
<dbReference type="SMART" id="SM00930">
    <property type="entry name" value="NIL"/>
    <property type="match status" value="1"/>
</dbReference>
<evidence type="ECO:0000256" key="1">
    <source>
        <dbReference type="ARBA" id="ARBA00022448"/>
    </source>
</evidence>
<evidence type="ECO:0000256" key="3">
    <source>
        <dbReference type="ARBA" id="ARBA00022741"/>
    </source>
</evidence>
<comment type="caution">
    <text evidence="9">The sequence shown here is derived from an EMBL/GenBank/DDBJ whole genome shotgun (WGS) entry which is preliminary data.</text>
</comment>
<evidence type="ECO:0000313" key="10">
    <source>
        <dbReference type="Proteomes" id="UP001597560"/>
    </source>
</evidence>
<keyword evidence="6" id="KW-0029">Amino-acid transport</keyword>
<evidence type="ECO:0000256" key="6">
    <source>
        <dbReference type="ARBA" id="ARBA00022970"/>
    </source>
</evidence>
<keyword evidence="1" id="KW-0813">Transport</keyword>
<evidence type="ECO:0000256" key="5">
    <source>
        <dbReference type="ARBA" id="ARBA00022967"/>
    </source>
</evidence>
<dbReference type="Pfam" id="PF00005">
    <property type="entry name" value="ABC_tran"/>
    <property type="match status" value="1"/>
</dbReference>